<sequence>MKLDTLNSPSGILFPQRSQRIPSQLFPVLLHHQHRRRPELRHDQQVPDRPKLRTLASPALLAELRRQLALRNPPHHVKSTAAKRPDHISGHVSASHHPFLELDRPVLGYLALEIRDKLLVVRPRLRPVINVDSHATPRGTRASVEHEPDHV</sequence>
<dbReference type="EMBL" id="BKCP01013403">
    <property type="protein sequence ID" value="GER57563.1"/>
    <property type="molecule type" value="Genomic_DNA"/>
</dbReference>
<dbReference type="Proteomes" id="UP000325081">
    <property type="component" value="Unassembled WGS sequence"/>
</dbReference>
<organism evidence="1 2">
    <name type="scientific">Striga asiatica</name>
    <name type="common">Asiatic witchweed</name>
    <name type="synonym">Buchnera asiatica</name>
    <dbReference type="NCBI Taxonomy" id="4170"/>
    <lineage>
        <taxon>Eukaryota</taxon>
        <taxon>Viridiplantae</taxon>
        <taxon>Streptophyta</taxon>
        <taxon>Embryophyta</taxon>
        <taxon>Tracheophyta</taxon>
        <taxon>Spermatophyta</taxon>
        <taxon>Magnoliopsida</taxon>
        <taxon>eudicotyledons</taxon>
        <taxon>Gunneridae</taxon>
        <taxon>Pentapetalae</taxon>
        <taxon>asterids</taxon>
        <taxon>lamiids</taxon>
        <taxon>Lamiales</taxon>
        <taxon>Orobanchaceae</taxon>
        <taxon>Buchnereae</taxon>
        <taxon>Striga</taxon>
    </lineage>
</organism>
<comment type="caution">
    <text evidence="1">The sequence shown here is derived from an EMBL/GenBank/DDBJ whole genome shotgun (WGS) entry which is preliminary data.</text>
</comment>
<dbReference type="AlphaFoldDB" id="A0A5A7RK07"/>
<evidence type="ECO:0000313" key="2">
    <source>
        <dbReference type="Proteomes" id="UP000325081"/>
    </source>
</evidence>
<gene>
    <name evidence="1" type="ORF">STAS_35388</name>
</gene>
<keyword evidence="2" id="KW-1185">Reference proteome</keyword>
<accession>A0A5A7RK07</accession>
<name>A0A5A7RK07_STRAF</name>
<reference evidence="2" key="1">
    <citation type="journal article" date="2019" name="Curr. Biol.">
        <title>Genome Sequence of Striga asiatica Provides Insight into the Evolution of Plant Parasitism.</title>
        <authorList>
            <person name="Yoshida S."/>
            <person name="Kim S."/>
            <person name="Wafula E.K."/>
            <person name="Tanskanen J."/>
            <person name="Kim Y.M."/>
            <person name="Honaas L."/>
            <person name="Yang Z."/>
            <person name="Spallek T."/>
            <person name="Conn C.E."/>
            <person name="Ichihashi Y."/>
            <person name="Cheong K."/>
            <person name="Cui S."/>
            <person name="Der J.P."/>
            <person name="Gundlach H."/>
            <person name="Jiao Y."/>
            <person name="Hori C."/>
            <person name="Ishida J.K."/>
            <person name="Kasahara H."/>
            <person name="Kiba T."/>
            <person name="Kim M.S."/>
            <person name="Koo N."/>
            <person name="Laohavisit A."/>
            <person name="Lee Y.H."/>
            <person name="Lumba S."/>
            <person name="McCourt P."/>
            <person name="Mortimer J.C."/>
            <person name="Mutuku J.M."/>
            <person name="Nomura T."/>
            <person name="Sasaki-Sekimoto Y."/>
            <person name="Seto Y."/>
            <person name="Wang Y."/>
            <person name="Wakatake T."/>
            <person name="Sakakibara H."/>
            <person name="Demura T."/>
            <person name="Yamaguchi S."/>
            <person name="Yoneyama K."/>
            <person name="Manabe R.I."/>
            <person name="Nelson D.C."/>
            <person name="Schulman A.H."/>
            <person name="Timko M.P."/>
            <person name="dePamphilis C.W."/>
            <person name="Choi D."/>
            <person name="Shirasu K."/>
        </authorList>
    </citation>
    <scope>NUCLEOTIDE SEQUENCE [LARGE SCALE GENOMIC DNA]</scope>
    <source>
        <strain evidence="2">cv. UVA1</strain>
    </source>
</reference>
<protein>
    <submittedName>
        <fullName evidence="1">Formate dehydrogenase subunit gamma</fullName>
    </submittedName>
</protein>
<proteinExistence type="predicted"/>
<evidence type="ECO:0000313" key="1">
    <source>
        <dbReference type="EMBL" id="GER57563.1"/>
    </source>
</evidence>